<accession>A0A3N1H1R7</accession>
<dbReference type="EMBL" id="RJKM01000001">
    <property type="protein sequence ID" value="ROP36457.1"/>
    <property type="molecule type" value="Genomic_DNA"/>
</dbReference>
<gene>
    <name evidence="1" type="ORF">EDD40_1728</name>
</gene>
<protein>
    <submittedName>
        <fullName evidence="1">Uncharacterized protein</fullName>
    </submittedName>
</protein>
<dbReference type="Proteomes" id="UP000268727">
    <property type="component" value="Unassembled WGS sequence"/>
</dbReference>
<dbReference type="AlphaFoldDB" id="A0A3N1H1R7"/>
<evidence type="ECO:0000313" key="2">
    <source>
        <dbReference type="Proteomes" id="UP000268727"/>
    </source>
</evidence>
<reference evidence="1 2" key="1">
    <citation type="submission" date="2018-11" db="EMBL/GenBank/DDBJ databases">
        <title>Sequencing the genomes of 1000 actinobacteria strains.</title>
        <authorList>
            <person name="Klenk H.-P."/>
        </authorList>
    </citation>
    <scope>NUCLEOTIDE SEQUENCE [LARGE SCALE GENOMIC DNA]</scope>
    <source>
        <strain evidence="1 2">DSM 44231</strain>
    </source>
</reference>
<organism evidence="1 2">
    <name type="scientific">Saccharothrix texasensis</name>
    <dbReference type="NCBI Taxonomy" id="103734"/>
    <lineage>
        <taxon>Bacteria</taxon>
        <taxon>Bacillati</taxon>
        <taxon>Actinomycetota</taxon>
        <taxon>Actinomycetes</taxon>
        <taxon>Pseudonocardiales</taxon>
        <taxon>Pseudonocardiaceae</taxon>
        <taxon>Saccharothrix</taxon>
    </lineage>
</organism>
<name>A0A3N1H1R7_9PSEU</name>
<keyword evidence="2" id="KW-1185">Reference proteome</keyword>
<dbReference type="RefSeq" id="WP_281277756.1">
    <property type="nucleotide sequence ID" value="NZ_RJKM01000001.1"/>
</dbReference>
<sequence>MTKPTKRAVPAMAVRVHNLADAQAVAQAAQSASAAPRLDVL</sequence>
<proteinExistence type="predicted"/>
<comment type="caution">
    <text evidence="1">The sequence shown here is derived from an EMBL/GenBank/DDBJ whole genome shotgun (WGS) entry which is preliminary data.</text>
</comment>
<evidence type="ECO:0000313" key="1">
    <source>
        <dbReference type="EMBL" id="ROP36457.1"/>
    </source>
</evidence>